<evidence type="ECO:0000313" key="2">
    <source>
        <dbReference type="Proteomes" id="UP000186919"/>
    </source>
</evidence>
<proteinExistence type="predicted"/>
<dbReference type="AlphaFoldDB" id="A0A179VGM1"/>
<organism evidence="1 2">
    <name type="scientific">Mycobacteroides immunogenum</name>
    <dbReference type="NCBI Taxonomy" id="83262"/>
    <lineage>
        <taxon>Bacteria</taxon>
        <taxon>Bacillati</taxon>
        <taxon>Actinomycetota</taxon>
        <taxon>Actinomycetes</taxon>
        <taxon>Mycobacteriales</taxon>
        <taxon>Mycobacteriaceae</taxon>
        <taxon>Mycobacteroides</taxon>
    </lineage>
</organism>
<reference evidence="1 2" key="1">
    <citation type="submission" date="2016-01" db="EMBL/GenBank/DDBJ databases">
        <title>Mycobacterium immunogenum strain CD11_6 genome sequencing and assembly.</title>
        <authorList>
            <person name="Kaur G."/>
            <person name="Nair G.R."/>
            <person name="Mayilraj S."/>
        </authorList>
    </citation>
    <scope>NUCLEOTIDE SEQUENCE [LARGE SCALE GENOMIC DNA]</scope>
    <source>
        <strain evidence="1 2">CD11-6</strain>
    </source>
</reference>
<accession>A0A179VGM1</accession>
<protein>
    <submittedName>
        <fullName evidence="1">Uncharacterized protein</fullName>
    </submittedName>
</protein>
<dbReference type="EMBL" id="LQYE01000001">
    <property type="protein sequence ID" value="OAT70173.1"/>
    <property type="molecule type" value="Genomic_DNA"/>
</dbReference>
<sequence length="82" mass="8326">MVGTVVDDSETGSDGPAVGVVLCTEGVDVNGVLSRTTRLSVDSTMVMSTATMAMIAAMVPTIAGPVRYQGVGFSLSSIISEK</sequence>
<evidence type="ECO:0000313" key="1">
    <source>
        <dbReference type="EMBL" id="OAT70173.1"/>
    </source>
</evidence>
<name>A0A179VGM1_9MYCO</name>
<comment type="caution">
    <text evidence="1">The sequence shown here is derived from an EMBL/GenBank/DDBJ whole genome shotgun (WGS) entry which is preliminary data.</text>
</comment>
<dbReference type="Proteomes" id="UP000186919">
    <property type="component" value="Unassembled WGS sequence"/>
</dbReference>
<gene>
    <name evidence="1" type="ORF">AWB85_01995</name>
</gene>